<feature type="compositionally biased region" description="Polar residues" evidence="7">
    <location>
        <begin position="453"/>
        <end position="475"/>
    </location>
</feature>
<protein>
    <submittedName>
        <fullName evidence="9">PITP-less RdgB-like protein</fullName>
    </submittedName>
</protein>
<feature type="region of interest" description="Disordered" evidence="7">
    <location>
        <begin position="280"/>
        <end position="325"/>
    </location>
</feature>
<organism evidence="9 10">
    <name type="scientific">Paramormyrops kingsleyae</name>
    <dbReference type="NCBI Taxonomy" id="1676925"/>
    <lineage>
        <taxon>Eukaryota</taxon>
        <taxon>Metazoa</taxon>
        <taxon>Chordata</taxon>
        <taxon>Craniata</taxon>
        <taxon>Vertebrata</taxon>
        <taxon>Euteleostomi</taxon>
        <taxon>Actinopterygii</taxon>
        <taxon>Neopterygii</taxon>
        <taxon>Teleostei</taxon>
        <taxon>Osteoglossocephala</taxon>
        <taxon>Osteoglossomorpha</taxon>
        <taxon>Osteoglossiformes</taxon>
        <taxon>Mormyridae</taxon>
        <taxon>Paramormyrops</taxon>
    </lineage>
</organism>
<sequence>MARETKAATYKYSAPKWRLQNIAQESVDSSDDEFFDAREMVEGKSAILLGMSQWNSNDLVEQIETLGHQGRTRESPLQHSQSSVDGQEILERKCKARILILVVHGSHALDPGGGDAGAKAGDVATLAEGLDCMARAHLRAGAPQHMQVRLVPCPPVCTEAFSLISNLNPYSCEESCVSSSVDHLPLAALPLLAVAAPSYRDAVAMLIGRANRVYRSFLQSEDGRGFTGQVCLMGDCIGGVLCFDALCLRSGSPQGTHSDCSRNNSMESIKDTAGLLGGGSPSLGSSKRLSKSNVDVSAPRRTLRRKQSDSYDGDPNGGRGGFFSSDPLQAEDGLVQDSHSSPGCLEFQVSSCFLLGCPLGLVLAMRRSVLPEGQVSHLRPACSQIYNIFYPSDPSASRLEPLLQPQFQRLPPFTVPHYQSDLLGNGISALLADAIQSNPAVFAEALTTPPETPEQSTGLVSNDNEPLGHSASQPDDTVDDISAVWWGSKRLDYALHCPDMLSAFPAAALPQLFHSSYWESTDLVFFLLQQVMWCDCLNSQEADGPDSALFSSGPREKWLRRRTHVKLRNMTSNHRVNDIIATEDGPQVLVGRFMYGPLDMVTLAGEKVDVYLVTQPPSGRWMHFDTEVTNSSGRVTYTIPQEKKLGVGVYPIRMVVKGDQTRAEACLTVLPRGMECVVFSIDGSFAASVSLMGSDPKVRPGAVDVVRHWQDLGYLILYITGRPDMQKQRVVSWLFQHNFPQGAVFFSEGLVHDPLRQKAIFLRNLVQECHIKIIAAYGSTKDISVYNMLGLSPAQIYIVGRPSKKHLNQCQFLSEGYASHLTSLRLRQRSRPKQSQPPGCTVLRESSLSLAGEPDFLRKRAHLRRTMSVQQASVQPCTPGAKPERAQSQPESVKDNGGGPGGVAGPWGRGRTVWPRGSVHREDTAP</sequence>
<feature type="domain" description="DDHD" evidence="8">
    <location>
        <begin position="345"/>
        <end position="533"/>
    </location>
</feature>
<dbReference type="OrthoDB" id="10053061at2759"/>
<evidence type="ECO:0000256" key="7">
    <source>
        <dbReference type="SAM" id="MobiDB-lite"/>
    </source>
</evidence>
<dbReference type="Pfam" id="PF24695">
    <property type="entry name" value="PITM1-3"/>
    <property type="match status" value="1"/>
</dbReference>
<dbReference type="KEGG" id="pki:111833076"/>
<evidence type="ECO:0000256" key="1">
    <source>
        <dbReference type="ARBA" id="ARBA00004184"/>
    </source>
</evidence>
<dbReference type="FunFam" id="3.40.50.1000:FF:000173">
    <property type="entry name" value="Membrane-associated phosphatidylinositol transfer protein 2"/>
    <property type="match status" value="1"/>
</dbReference>
<dbReference type="GO" id="GO:0008526">
    <property type="term" value="F:phosphatidylinositol transfer activity"/>
    <property type="evidence" value="ECO:0007669"/>
    <property type="project" value="TreeGrafter"/>
</dbReference>
<keyword evidence="10" id="KW-1185">Reference proteome</keyword>
<dbReference type="GeneTree" id="ENSGT00940000164860"/>
<dbReference type="InterPro" id="IPR004177">
    <property type="entry name" value="DDHD_dom"/>
</dbReference>
<dbReference type="SUPFAM" id="SSF56784">
    <property type="entry name" value="HAD-like"/>
    <property type="match status" value="1"/>
</dbReference>
<reference evidence="9" key="1">
    <citation type="submission" date="2025-08" db="UniProtKB">
        <authorList>
            <consortium name="Ensembl"/>
        </authorList>
    </citation>
    <scope>IDENTIFICATION</scope>
</reference>
<evidence type="ECO:0000256" key="4">
    <source>
        <dbReference type="ARBA" id="ARBA00022837"/>
    </source>
</evidence>
<reference evidence="9" key="2">
    <citation type="submission" date="2025-09" db="UniProtKB">
        <authorList>
            <consortium name="Ensembl"/>
        </authorList>
    </citation>
    <scope>IDENTIFICATION</scope>
</reference>
<dbReference type="InterPro" id="IPR023214">
    <property type="entry name" value="HAD_sf"/>
</dbReference>
<dbReference type="GO" id="GO:0046872">
    <property type="term" value="F:metal ion binding"/>
    <property type="evidence" value="ECO:0007669"/>
    <property type="project" value="InterPro"/>
</dbReference>
<dbReference type="GO" id="GO:0008525">
    <property type="term" value="F:phosphatidylcholine transporter activity"/>
    <property type="evidence" value="ECO:0007669"/>
    <property type="project" value="TreeGrafter"/>
</dbReference>
<feature type="compositionally biased region" description="Gly residues" evidence="7">
    <location>
        <begin position="896"/>
        <end position="908"/>
    </location>
</feature>
<dbReference type="GO" id="GO:0012505">
    <property type="term" value="C:endomembrane system"/>
    <property type="evidence" value="ECO:0007669"/>
    <property type="project" value="UniProtKB-SubCell"/>
</dbReference>
<dbReference type="AlphaFoldDB" id="A0A3B3SR91"/>
<proteinExistence type="inferred from homology"/>
<dbReference type="PROSITE" id="PS51043">
    <property type="entry name" value="DDHD"/>
    <property type="match status" value="1"/>
</dbReference>
<evidence type="ECO:0000256" key="2">
    <source>
        <dbReference type="ARBA" id="ARBA00010316"/>
    </source>
</evidence>
<dbReference type="GO" id="GO:0005737">
    <property type="term" value="C:cytoplasm"/>
    <property type="evidence" value="ECO:0007669"/>
    <property type="project" value="TreeGrafter"/>
</dbReference>
<evidence type="ECO:0000259" key="8">
    <source>
        <dbReference type="PROSITE" id="PS51043"/>
    </source>
</evidence>
<feature type="region of interest" description="Disordered" evidence="7">
    <location>
        <begin position="448"/>
        <end position="475"/>
    </location>
</feature>
<dbReference type="Pfam" id="PF24694">
    <property type="entry name" value="LNS2_PITM1-3"/>
    <property type="match status" value="1"/>
</dbReference>
<evidence type="ECO:0000313" key="10">
    <source>
        <dbReference type="Proteomes" id="UP000261540"/>
    </source>
</evidence>
<dbReference type="Gene3D" id="3.40.50.1000">
    <property type="entry name" value="HAD superfamily/HAD-like"/>
    <property type="match status" value="1"/>
</dbReference>
<dbReference type="SMART" id="SM00775">
    <property type="entry name" value="LNS2"/>
    <property type="match status" value="1"/>
</dbReference>
<dbReference type="GO" id="GO:0035091">
    <property type="term" value="F:phosphatidylinositol binding"/>
    <property type="evidence" value="ECO:0007669"/>
    <property type="project" value="TreeGrafter"/>
</dbReference>
<dbReference type="Pfam" id="PF02862">
    <property type="entry name" value="DDHD"/>
    <property type="match status" value="2"/>
</dbReference>
<comment type="similarity">
    <text evidence="2">Belongs to the PtdIns transfer protein family. PI transfer class IIA subfamily.</text>
</comment>
<dbReference type="InterPro" id="IPR001666">
    <property type="entry name" value="PI_transfer"/>
</dbReference>
<dbReference type="PANTHER" id="PTHR10658:SF27">
    <property type="entry name" value="PHOSPHATIDYLINOSITOL TRANSFER PROTEIN BETA ISOFORM"/>
    <property type="match status" value="1"/>
</dbReference>
<name>A0A3B3SR91_9TELE</name>
<evidence type="ECO:0000256" key="6">
    <source>
        <dbReference type="ARBA" id="ARBA00023136"/>
    </source>
</evidence>
<dbReference type="PANTHER" id="PTHR10658">
    <property type="entry name" value="PHOSPHATIDYLINOSITOL TRANSFER PROTEIN"/>
    <property type="match status" value="1"/>
</dbReference>
<evidence type="ECO:0000256" key="3">
    <source>
        <dbReference type="ARBA" id="ARBA00022553"/>
    </source>
</evidence>
<feature type="compositionally biased region" description="Polar residues" evidence="7">
    <location>
        <begin position="867"/>
        <end position="876"/>
    </location>
</feature>
<dbReference type="Proteomes" id="UP000261540">
    <property type="component" value="Unplaced"/>
</dbReference>
<comment type="subcellular location">
    <subcellularLocation>
        <location evidence="1">Endomembrane system</location>
        <topology evidence="1">Peripheral membrane protein</topology>
    </subcellularLocation>
</comment>
<dbReference type="GO" id="GO:0031210">
    <property type="term" value="F:phosphatidylcholine binding"/>
    <property type="evidence" value="ECO:0007669"/>
    <property type="project" value="TreeGrafter"/>
</dbReference>
<dbReference type="SMART" id="SM01127">
    <property type="entry name" value="DDHD"/>
    <property type="match status" value="1"/>
</dbReference>
<feature type="region of interest" description="Disordered" evidence="7">
    <location>
        <begin position="867"/>
        <end position="926"/>
    </location>
</feature>
<keyword evidence="3" id="KW-0597">Phosphoprotein</keyword>
<dbReference type="InterPro" id="IPR031315">
    <property type="entry name" value="LNS2/PITP"/>
</dbReference>
<keyword evidence="6" id="KW-0472">Membrane</keyword>
<keyword evidence="5" id="KW-0446">Lipid-binding</keyword>
<evidence type="ECO:0000256" key="5">
    <source>
        <dbReference type="ARBA" id="ARBA00023121"/>
    </source>
</evidence>
<dbReference type="Ensembl" id="ENSPKIT00000013466.1">
    <property type="protein sequence ID" value="ENSPKIP00000032596.1"/>
    <property type="gene ID" value="ENSPKIG00000012640.1"/>
</dbReference>
<keyword evidence="4" id="KW-0106">Calcium</keyword>
<dbReference type="InterPro" id="IPR036412">
    <property type="entry name" value="HAD-like_sf"/>
</dbReference>
<evidence type="ECO:0000313" key="9">
    <source>
        <dbReference type="Ensembl" id="ENSPKIP00000032596.1"/>
    </source>
</evidence>
<dbReference type="STRING" id="1676925.ENSPKIP00000032596"/>
<accession>A0A3B3SR91</accession>